<dbReference type="InterPro" id="IPR009571">
    <property type="entry name" value="SUR7/Rim9-like_fungi"/>
</dbReference>
<evidence type="ECO:0000256" key="1">
    <source>
        <dbReference type="SAM" id="MobiDB-lite"/>
    </source>
</evidence>
<dbReference type="Pfam" id="PF06687">
    <property type="entry name" value="SUR7"/>
    <property type="match status" value="1"/>
</dbReference>
<comment type="caution">
    <text evidence="3">The sequence shown here is derived from an EMBL/GenBank/DDBJ whole genome shotgun (WGS) entry which is preliminary data.</text>
</comment>
<evidence type="ECO:0000313" key="3">
    <source>
        <dbReference type="EMBL" id="GMM54482.1"/>
    </source>
</evidence>
<dbReference type="PANTHER" id="PTHR28013">
    <property type="entry name" value="PROTEIN DCV1-RELATED"/>
    <property type="match status" value="1"/>
</dbReference>
<dbReference type="PANTHER" id="PTHR28013:SF8">
    <property type="entry name" value="AEL027WP"/>
    <property type="match status" value="1"/>
</dbReference>
<sequence length="550" mass="60580">MLTKTSVYFALIAVFQFIAMAFLIICCVTAPVFKQIGLSQHEDITYGTFGYCSPDDGCSSAAASYDPYSLTANDDDWKMNSTARKALGNILIVMPIAAGLNFFAFVGAAVSFVLSLVRPSTSGSIPAANFIINLILQLVAFLSAALMCIVSFLLFFPHVTWCTWLLIPAGVLPLLSMPLMFAAYMAKDPDMAHDEGDITAMDGSERLLRAEDLYENVNQDTVLPDIQPATRRPDGSSFGTTYNSSGSTLDKEKYDMYNTTTDELDESQDNSDAEVYAENEEKGTPKRFSAIRSDAGDSMEDNAHGMRQFNMSQSLASSVYSQKDHYSEVQPKNKILEDFMDKDGNKGLGAPYIPEEGEDDGSVVTSVSRNGVNTSNPGNRNMGGNAAYPHPSNGASQQTNNQYPRYQNQGQLPPQQQQQRPMNMGNARGPLMNYPPQQRNFGPQMNYPPQQQRNFGPQPYYPQQQHYAPQGPSASEMIMQNNPNFLPNGPGRMNQRMQRPFQQQQPQGGFGGGNTHFAPAYKKRMNNRTNTMQNINNAGGMGGAAAYNFR</sequence>
<keyword evidence="2" id="KW-0812">Transmembrane</keyword>
<keyword evidence="4" id="KW-1185">Reference proteome</keyword>
<feature type="compositionally biased region" description="Polar residues" evidence="1">
    <location>
        <begin position="393"/>
        <end position="406"/>
    </location>
</feature>
<feature type="transmembrane region" description="Helical" evidence="2">
    <location>
        <begin position="134"/>
        <end position="156"/>
    </location>
</feature>
<dbReference type="GO" id="GO:0032153">
    <property type="term" value="C:cell division site"/>
    <property type="evidence" value="ECO:0007669"/>
    <property type="project" value="TreeGrafter"/>
</dbReference>
<protein>
    <submittedName>
        <fullName evidence="3">Tos7 protein</fullName>
    </submittedName>
</protein>
<dbReference type="GO" id="GO:0035838">
    <property type="term" value="C:growing cell tip"/>
    <property type="evidence" value="ECO:0007669"/>
    <property type="project" value="TreeGrafter"/>
</dbReference>
<evidence type="ECO:0000313" key="4">
    <source>
        <dbReference type="Proteomes" id="UP001377567"/>
    </source>
</evidence>
<dbReference type="EMBL" id="BTGD01000003">
    <property type="protein sequence ID" value="GMM54482.1"/>
    <property type="molecule type" value="Genomic_DNA"/>
</dbReference>
<feature type="transmembrane region" description="Helical" evidence="2">
    <location>
        <begin position="87"/>
        <end position="114"/>
    </location>
</feature>
<feature type="transmembrane region" description="Helical" evidence="2">
    <location>
        <begin position="6"/>
        <end position="33"/>
    </location>
</feature>
<feature type="region of interest" description="Disordered" evidence="1">
    <location>
        <begin position="225"/>
        <end position="288"/>
    </location>
</feature>
<feature type="region of interest" description="Disordered" evidence="1">
    <location>
        <begin position="338"/>
        <end position="430"/>
    </location>
</feature>
<feature type="compositionally biased region" description="Polar residues" evidence="1">
    <location>
        <begin position="237"/>
        <end position="248"/>
    </location>
</feature>
<feature type="compositionally biased region" description="Acidic residues" evidence="1">
    <location>
        <begin position="262"/>
        <end position="278"/>
    </location>
</feature>
<dbReference type="GO" id="GO:0005886">
    <property type="term" value="C:plasma membrane"/>
    <property type="evidence" value="ECO:0007669"/>
    <property type="project" value="InterPro"/>
</dbReference>
<dbReference type="InterPro" id="IPR051380">
    <property type="entry name" value="pH-response_reg_palI/RIM9"/>
</dbReference>
<name>A0AAV5RT46_MAUHU</name>
<feature type="compositionally biased region" description="Polar residues" evidence="1">
    <location>
        <begin position="363"/>
        <end position="379"/>
    </location>
</feature>
<reference evidence="3 4" key="1">
    <citation type="journal article" date="2023" name="Elife">
        <title>Identification of key yeast species and microbe-microbe interactions impacting larval growth of Drosophila in the wild.</title>
        <authorList>
            <person name="Mure A."/>
            <person name="Sugiura Y."/>
            <person name="Maeda R."/>
            <person name="Honda K."/>
            <person name="Sakurai N."/>
            <person name="Takahashi Y."/>
            <person name="Watada M."/>
            <person name="Katoh T."/>
            <person name="Gotoh A."/>
            <person name="Gotoh Y."/>
            <person name="Taniguchi I."/>
            <person name="Nakamura K."/>
            <person name="Hayashi T."/>
            <person name="Katayama T."/>
            <person name="Uemura T."/>
            <person name="Hattori Y."/>
        </authorList>
    </citation>
    <scope>NUCLEOTIDE SEQUENCE [LARGE SCALE GENOMIC DNA]</scope>
    <source>
        <strain evidence="3 4">KH-74</strain>
    </source>
</reference>
<gene>
    <name evidence="3" type="ORF">DAKH74_010980</name>
</gene>
<feature type="transmembrane region" description="Helical" evidence="2">
    <location>
        <begin position="163"/>
        <end position="186"/>
    </location>
</feature>
<accession>A0AAV5RT46</accession>
<dbReference type="Proteomes" id="UP001377567">
    <property type="component" value="Unassembled WGS sequence"/>
</dbReference>
<organism evidence="3 4">
    <name type="scientific">Maudiozyma humilis</name>
    <name type="common">Sour dough yeast</name>
    <name type="synonym">Kazachstania humilis</name>
    <dbReference type="NCBI Taxonomy" id="51915"/>
    <lineage>
        <taxon>Eukaryota</taxon>
        <taxon>Fungi</taxon>
        <taxon>Dikarya</taxon>
        <taxon>Ascomycota</taxon>
        <taxon>Saccharomycotina</taxon>
        <taxon>Saccharomycetes</taxon>
        <taxon>Saccharomycetales</taxon>
        <taxon>Saccharomycetaceae</taxon>
        <taxon>Maudiozyma</taxon>
    </lineage>
</organism>
<dbReference type="AlphaFoldDB" id="A0AAV5RT46"/>
<evidence type="ECO:0000256" key="2">
    <source>
        <dbReference type="SAM" id="Phobius"/>
    </source>
</evidence>
<keyword evidence="2" id="KW-0472">Membrane</keyword>
<feature type="compositionally biased region" description="Low complexity" evidence="1">
    <location>
        <begin position="407"/>
        <end position="421"/>
    </location>
</feature>
<proteinExistence type="predicted"/>
<keyword evidence="2" id="KW-1133">Transmembrane helix</keyword>